<dbReference type="Proteomes" id="UP000248863">
    <property type="component" value="Unassembled WGS sequence"/>
</dbReference>
<evidence type="ECO:0000259" key="2">
    <source>
        <dbReference type="Pfam" id="PF00586"/>
    </source>
</evidence>
<organism evidence="4 5">
    <name type="scientific">Rhodoplanes elegans</name>
    <dbReference type="NCBI Taxonomy" id="29408"/>
    <lineage>
        <taxon>Bacteria</taxon>
        <taxon>Pseudomonadati</taxon>
        <taxon>Pseudomonadota</taxon>
        <taxon>Alphaproteobacteria</taxon>
        <taxon>Hyphomicrobiales</taxon>
        <taxon>Nitrobacteraceae</taxon>
        <taxon>Rhodoplanes</taxon>
    </lineage>
</organism>
<evidence type="ECO:0000313" key="4">
    <source>
        <dbReference type="EMBL" id="RAI39015.1"/>
    </source>
</evidence>
<evidence type="ECO:0000259" key="3">
    <source>
        <dbReference type="Pfam" id="PF02769"/>
    </source>
</evidence>
<dbReference type="Pfam" id="PF02769">
    <property type="entry name" value="AIRS_C"/>
    <property type="match status" value="1"/>
</dbReference>
<dbReference type="OrthoDB" id="9801934at2"/>
<name>A0A327KNU2_9BRAD</name>
<proteinExistence type="inferred from homology"/>
<gene>
    <name evidence="4" type="primary">hypE</name>
    <name evidence="4" type="ORF">CH338_10805</name>
</gene>
<dbReference type="SUPFAM" id="SSF56042">
    <property type="entry name" value="PurM C-terminal domain-like"/>
    <property type="match status" value="1"/>
</dbReference>
<feature type="domain" description="PurM-like C-terminal" evidence="3">
    <location>
        <begin position="180"/>
        <end position="331"/>
    </location>
</feature>
<dbReference type="InterPro" id="IPR016188">
    <property type="entry name" value="PurM-like_N"/>
</dbReference>
<dbReference type="NCBIfam" id="TIGR02124">
    <property type="entry name" value="hypE"/>
    <property type="match status" value="1"/>
</dbReference>
<dbReference type="Pfam" id="PF00586">
    <property type="entry name" value="AIRS"/>
    <property type="match status" value="1"/>
</dbReference>
<dbReference type="InterPro" id="IPR010918">
    <property type="entry name" value="PurM-like_C_dom"/>
</dbReference>
<feature type="domain" description="PurM-like N-terminal" evidence="2">
    <location>
        <begin position="52"/>
        <end position="168"/>
    </location>
</feature>
<dbReference type="RefSeq" id="WP_111357140.1">
    <property type="nucleotide sequence ID" value="NZ_NHSK01000147.1"/>
</dbReference>
<sequence length="355" mass="36305">MTIHTPHPRARKLDMKNDRVEMTHGAGGRAMAQLIADIFAPALSNPYLAQGNDQAAMPLPAGAAGGTLVMTTDGYVVSPLFFPGGDIGSLAVHGTINDLAMSGATPLWLSASFIVEEGFPFADLDRIARSMGAAARDAGVPVVTGDTKVVERGKADGVFITTAGVGLVPAGLALSGDLARPGDAVLLSGSIGDHGVAIMSSRENLEFETAIVSDSAALHGLVVDMVNVAGPHLKLMRDPTRGGLAATLNEIAHQSGVGITIAEEAIPVKPEVAAACELLGLEPLNVANEGKLVAVVAAGGADALLGAMKAHPLGRDAAIIGHVTDDPNRFVQMTTSFGGGRIVDWLAGEQLPRIC</sequence>
<keyword evidence="5" id="KW-1185">Reference proteome</keyword>
<dbReference type="InterPro" id="IPR011854">
    <property type="entry name" value="HypE"/>
</dbReference>
<comment type="similarity">
    <text evidence="1">Belongs to the HypE family.</text>
</comment>
<accession>A0A327KNU2</accession>
<dbReference type="SUPFAM" id="SSF55326">
    <property type="entry name" value="PurM N-terminal domain-like"/>
    <property type="match status" value="1"/>
</dbReference>
<dbReference type="GO" id="GO:0051604">
    <property type="term" value="P:protein maturation"/>
    <property type="evidence" value="ECO:0007669"/>
    <property type="project" value="TreeGrafter"/>
</dbReference>
<dbReference type="InterPro" id="IPR036676">
    <property type="entry name" value="PurM-like_C_sf"/>
</dbReference>
<evidence type="ECO:0000313" key="5">
    <source>
        <dbReference type="Proteomes" id="UP000248863"/>
    </source>
</evidence>
<dbReference type="EMBL" id="NPEU01000094">
    <property type="protein sequence ID" value="RAI39015.1"/>
    <property type="molecule type" value="Genomic_DNA"/>
</dbReference>
<dbReference type="AlphaFoldDB" id="A0A327KNU2"/>
<evidence type="ECO:0000256" key="1">
    <source>
        <dbReference type="ARBA" id="ARBA00006243"/>
    </source>
</evidence>
<dbReference type="Gene3D" id="3.30.1330.10">
    <property type="entry name" value="PurM-like, N-terminal domain"/>
    <property type="match status" value="1"/>
</dbReference>
<dbReference type="PANTHER" id="PTHR30303">
    <property type="entry name" value="HYDROGENASE ISOENZYMES FORMATION PROTEIN HYPE"/>
    <property type="match status" value="1"/>
</dbReference>
<dbReference type="PIRSF" id="PIRSF005644">
    <property type="entry name" value="Hdrgns_mtr_HypE"/>
    <property type="match status" value="1"/>
</dbReference>
<dbReference type="PANTHER" id="PTHR30303:SF0">
    <property type="entry name" value="CARBAMOYL DEHYDRATASE HYPE"/>
    <property type="match status" value="1"/>
</dbReference>
<dbReference type="Gene3D" id="3.90.650.10">
    <property type="entry name" value="PurM-like C-terminal domain"/>
    <property type="match status" value="1"/>
</dbReference>
<dbReference type="InterPro" id="IPR036921">
    <property type="entry name" value="PurM-like_N_sf"/>
</dbReference>
<reference evidence="4 5" key="1">
    <citation type="submission" date="2017-07" db="EMBL/GenBank/DDBJ databases">
        <title>Draft Genome Sequences of Select Purple Nonsulfur Bacteria.</title>
        <authorList>
            <person name="Lasarre B."/>
            <person name="Mckinlay J.B."/>
        </authorList>
    </citation>
    <scope>NUCLEOTIDE SEQUENCE [LARGE SCALE GENOMIC DNA]</scope>
    <source>
        <strain evidence="4 5">DSM 11907</strain>
    </source>
</reference>
<dbReference type="CDD" id="cd02197">
    <property type="entry name" value="HypE"/>
    <property type="match status" value="1"/>
</dbReference>
<comment type="caution">
    <text evidence="4">The sequence shown here is derived from an EMBL/GenBank/DDBJ whole genome shotgun (WGS) entry which is preliminary data.</text>
</comment>
<protein>
    <submittedName>
        <fullName evidence="4">Hydrogenase expression/formation protein HypE</fullName>
    </submittedName>
</protein>